<dbReference type="NCBIfam" id="TIGR03696">
    <property type="entry name" value="Rhs_assc_core"/>
    <property type="match status" value="1"/>
</dbReference>
<dbReference type="InterPro" id="IPR050708">
    <property type="entry name" value="T6SS_VgrG/RHS"/>
</dbReference>
<dbReference type="PANTHER" id="PTHR32305">
    <property type="match status" value="1"/>
</dbReference>
<protein>
    <recommendedName>
        <fullName evidence="3">Teneurin-like YD-shell domain-containing protein</fullName>
    </recommendedName>
</protein>
<name>A0A7J0CYH3_STRMI</name>
<feature type="compositionally biased region" description="Gly residues" evidence="2">
    <location>
        <begin position="543"/>
        <end position="561"/>
    </location>
</feature>
<gene>
    <name evidence="4" type="ORF">Smic_60040</name>
</gene>
<dbReference type="EMBL" id="BLWD01000001">
    <property type="protein sequence ID" value="GFN07448.1"/>
    <property type="molecule type" value="Genomic_DNA"/>
</dbReference>
<feature type="domain" description="Teneurin-like YD-shell" evidence="3">
    <location>
        <begin position="249"/>
        <end position="511"/>
    </location>
</feature>
<feature type="compositionally biased region" description="Polar residues" evidence="2">
    <location>
        <begin position="511"/>
        <end position="526"/>
    </location>
</feature>
<evidence type="ECO:0000313" key="4">
    <source>
        <dbReference type="EMBL" id="GFN07448.1"/>
    </source>
</evidence>
<organism evidence="4 5">
    <name type="scientific">Streptomyces microflavus</name>
    <name type="common">Streptomyces lipmanii</name>
    <dbReference type="NCBI Taxonomy" id="1919"/>
    <lineage>
        <taxon>Bacteria</taxon>
        <taxon>Bacillati</taxon>
        <taxon>Actinomycetota</taxon>
        <taxon>Actinomycetes</taxon>
        <taxon>Kitasatosporales</taxon>
        <taxon>Streptomycetaceae</taxon>
        <taxon>Streptomyces</taxon>
    </lineage>
</organism>
<dbReference type="Gene3D" id="2.180.10.10">
    <property type="entry name" value="RHS repeat-associated core"/>
    <property type="match status" value="1"/>
</dbReference>
<dbReference type="PANTHER" id="PTHR32305:SF17">
    <property type="entry name" value="TRNA NUCLEASE WAPA"/>
    <property type="match status" value="1"/>
</dbReference>
<evidence type="ECO:0000259" key="3">
    <source>
        <dbReference type="Pfam" id="PF25023"/>
    </source>
</evidence>
<keyword evidence="1" id="KW-0677">Repeat</keyword>
<sequence length="809" mass="84927">MKSDATKLAAWTFDSLAKGQPDTTVRYTGGSGTAGRAYTQKITAYDPLYQATGNQLILPDRTKEPLVAAGVPQILSFSTVYNLDGSIKQAQSPAAGGLPAETVSYGYNFRGKGLHTTAKGTTGYVQGAAYSPLGDLNQLSLATDAASTRKVYLNYQYESGTRRLTNSFATSDVHSYRLQDLAFSQDDAGNVTSIFDNSTMGGASQADYQCFAYDGQRRLTEAWTPKSAGCGSAGRTTANLGGAAPYWTSYTYNEAGQRKTSTQHAAAGDTVTDYSYGTPTGQPHPLSSTTTGGKVSGYAHDLAGNTTTRPGKQAAAQSLIWDSEGKLASVTEPAAGGKAAIGTDYLYDAAGELLIRRNSTADGDTVLYLGTNEIRLTKKGTGTTLKGTRYYSAAQQTIAVRTATAGVSGTTLTFLAADHHGTSSIAVDAVTMTVVRRFSTPFGAPRGSAPAAWPDDKAFLGKPADVLTGLTHIGAREYDPVIGQFLSVDPLLEIDKAQSLNGYSYAENTPVTLSDPSGQGSISCQRGSCPAGMEEADSNVSSGWGGGGGGGGGGGSGGGGTAVTSSAGSTSNGLGGWVPGATFNYITGAWDIPYANFGNLEDFLARQGPDYGIIDEGGSRNEWETSRALFFGWLWGGGFPLAPKQEFRGGDAFTAILASDSTFTDMRAKLVGQAVNDGAGAEGALAPLDFKYQDKGPEPGSPWYKLNTPRGVANDVMGTLSNGSFGTKNQADAFLGSYTATGQITAVDRKKGTVRLKFTATNLSDWNSATHLIPRDRNPVFRDTYGAAVRENFTWEERWPLNSCMCWVE</sequence>
<dbReference type="InterPro" id="IPR056823">
    <property type="entry name" value="TEN-like_YD-shell"/>
</dbReference>
<proteinExistence type="predicted"/>
<comment type="caution">
    <text evidence="4">The sequence shown here is derived from an EMBL/GenBank/DDBJ whole genome shotgun (WGS) entry which is preliminary data.</text>
</comment>
<feature type="compositionally biased region" description="Low complexity" evidence="2">
    <location>
        <begin position="562"/>
        <end position="571"/>
    </location>
</feature>
<dbReference type="InterPro" id="IPR022385">
    <property type="entry name" value="Rhs_assc_core"/>
</dbReference>
<evidence type="ECO:0000313" key="5">
    <source>
        <dbReference type="Proteomes" id="UP000498740"/>
    </source>
</evidence>
<reference evidence="4 5" key="1">
    <citation type="submission" date="2020-05" db="EMBL/GenBank/DDBJ databases">
        <title>Whole genome shotgun sequence of Streptomyces microflavus NBRC 13062.</title>
        <authorList>
            <person name="Komaki H."/>
            <person name="Tamura T."/>
        </authorList>
    </citation>
    <scope>NUCLEOTIDE SEQUENCE [LARGE SCALE GENOMIC DNA]</scope>
    <source>
        <strain evidence="4 5">NBRC 13062</strain>
    </source>
</reference>
<accession>A0A7J0CYH3</accession>
<evidence type="ECO:0000256" key="2">
    <source>
        <dbReference type="SAM" id="MobiDB-lite"/>
    </source>
</evidence>
<evidence type="ECO:0000256" key="1">
    <source>
        <dbReference type="ARBA" id="ARBA00022737"/>
    </source>
</evidence>
<dbReference type="Proteomes" id="UP000498740">
    <property type="component" value="Unassembled WGS sequence"/>
</dbReference>
<dbReference type="AlphaFoldDB" id="A0A7J0CYH3"/>
<feature type="region of interest" description="Disordered" evidence="2">
    <location>
        <begin position="511"/>
        <end position="571"/>
    </location>
</feature>
<dbReference type="Pfam" id="PF25023">
    <property type="entry name" value="TEN_YD-shell"/>
    <property type="match status" value="1"/>
</dbReference>